<evidence type="ECO:0000313" key="3">
    <source>
        <dbReference type="Proteomes" id="UP000641803"/>
    </source>
</evidence>
<proteinExistence type="predicted"/>
<dbReference type="InterPro" id="IPR036890">
    <property type="entry name" value="HATPase_C_sf"/>
</dbReference>
<evidence type="ECO:0000313" key="2">
    <source>
        <dbReference type="EMBL" id="MBD7951225.1"/>
    </source>
</evidence>
<dbReference type="RefSeq" id="WP_191796549.1">
    <property type="nucleotide sequence ID" value="NZ_JACSQQ010000020.1"/>
</dbReference>
<feature type="compositionally biased region" description="Low complexity" evidence="1">
    <location>
        <begin position="1099"/>
        <end position="1119"/>
    </location>
</feature>
<keyword evidence="2" id="KW-0547">Nucleotide-binding</keyword>
<feature type="compositionally biased region" description="Basic and acidic residues" evidence="1">
    <location>
        <begin position="26"/>
        <end position="37"/>
    </location>
</feature>
<dbReference type="Gene3D" id="3.30.565.10">
    <property type="entry name" value="Histidine kinase-like ATPase, C-terminal domain"/>
    <property type="match status" value="1"/>
</dbReference>
<feature type="compositionally biased region" description="Basic and acidic residues" evidence="1">
    <location>
        <begin position="1"/>
        <end position="12"/>
    </location>
</feature>
<keyword evidence="2" id="KW-0067">ATP-binding</keyword>
<evidence type="ECO:0000256" key="1">
    <source>
        <dbReference type="SAM" id="MobiDB-lite"/>
    </source>
</evidence>
<feature type="region of interest" description="Disordered" evidence="1">
    <location>
        <begin position="1086"/>
        <end position="1140"/>
    </location>
</feature>
<dbReference type="Pfam" id="PF13589">
    <property type="entry name" value="HATPase_c_3"/>
    <property type="match status" value="1"/>
</dbReference>
<comment type="caution">
    <text evidence="2">The sequence shown here is derived from an EMBL/GenBank/DDBJ whole genome shotgun (WGS) entry which is preliminary data.</text>
</comment>
<gene>
    <name evidence="2" type="ORF">H9652_12505</name>
</gene>
<name>A0ABR8RTV6_9CELL</name>
<feature type="region of interest" description="Disordered" evidence="1">
    <location>
        <begin position="1"/>
        <end position="63"/>
    </location>
</feature>
<dbReference type="GO" id="GO:0005524">
    <property type="term" value="F:ATP binding"/>
    <property type="evidence" value="ECO:0007669"/>
    <property type="project" value="UniProtKB-KW"/>
</dbReference>
<sequence length="1140" mass="130923">MADEQRRPDRRLTSVQRRRLQARLPPEGRKRRNDERRNPRKRLKRAQEARARESRVTTSHEAAERVREAVERHRLAQEKKQAQARLQGEREHLAQKRFLSSAYRNAPRWRLKTLLPEVIAYSHEGQWLESAPLDVSLQPLTPEAADSMRAWSQEVAVPRADLLVSLFLRTREQQRRDYEERERERLDRWTAREESLTKQRPFRPRRFTPARVERLVAGALDGAVRESQHDTFKRSRGRLVLQRTTWDLTAACTLLSSVASVLEKQAHAYKRADLGEELAEYRWGVENHLASVHAGEVALVPPKSDEEDWDDWGLDCESLTRLMSDDSCEERKRYLEEAARRYKGRMQSYQEAVDRLDETRPDPQEMARPRRNLLREGATTAERRAQRAQRLYERRGRAGEVLEVEDAAEEVERFHAMLSARQHPHMIWDHHPARQVSRVDLHWLNSKMRRLSVEAKDDLLESFIKDARFGLSELILNALDADSDHVDVVVEEGAGGGIDAISVVDDGIGMTLEEAEDGFSGIGGSWKRRAEATRGQRLLHGHKGRGRYAAYGLGNRAVWESVATQEDGTRKRVRIEGTRGDLTGFGFEVDPEDVSGDTGTKVRMTLPTAEAQTWLLRETVVDLLTAQFALYLTRYPKVEITFWNKKIDPKRLITETNEYDLGEFQGEPVTLTVLEWNRTVDRHIFFCDEEGMTIAEVPSRIHAKDHQFTAYLKWRNFRELKHDWMLAEMGGGDAAPVLEAAKDKLKTHFKERDDALKQKIIKDWRDENVYPFTGEPQSEAEAVKKETFDIIAVAASRIINESKPKGKKLALTLIREATENDPSSLKRVLRDVIGLSKDELAEFDSLLNRTSLSNVLRASRVIGDRLDFLTLLDTIIYDKGPKKATLERDHLHKMLEQEPWVFGEEWGVSTSDLRLSRVLREHLELLGEDVSVAEDPNDPVLLIDGRDGRPDLVLWRAAKVQQNRFEHLMVELKRPSVKLTHKELTQIELYANAVMEDRRFNKDSTRWEFFLIGDEIDSFVEGRRTQQNMPKGAIQHTKECTIWVKLWSEILQDANHRHKFVEENLNWQASNDRSVERMREKYSAMLPDVPLSDAERDATTTPDATETDGEAASAGASTAIPAVLTSAGDQDKDGDAEATA</sequence>
<dbReference type="Proteomes" id="UP000641803">
    <property type="component" value="Unassembled WGS sequence"/>
</dbReference>
<accession>A0ABR8RTV6</accession>
<dbReference type="EMBL" id="JACSQQ010000020">
    <property type="protein sequence ID" value="MBD7951225.1"/>
    <property type="molecule type" value="Genomic_DNA"/>
</dbReference>
<reference evidence="2 3" key="1">
    <citation type="submission" date="2020-08" db="EMBL/GenBank/DDBJ databases">
        <title>A Genomic Blueprint of the Chicken Gut Microbiome.</title>
        <authorList>
            <person name="Gilroy R."/>
            <person name="Ravi A."/>
            <person name="Getino M."/>
            <person name="Pursley I."/>
            <person name="Horton D.L."/>
            <person name="Alikhan N.-F."/>
            <person name="Baker D."/>
            <person name="Gharbi K."/>
            <person name="Hall N."/>
            <person name="Watson M."/>
            <person name="Adriaenssens E.M."/>
            <person name="Foster-Nyarko E."/>
            <person name="Jarju S."/>
            <person name="Secka A."/>
            <person name="Antonio M."/>
            <person name="Oren A."/>
            <person name="Chaudhuri R."/>
            <person name="La Ragione R.M."/>
            <person name="Hildebrand F."/>
            <person name="Pallen M.J."/>
        </authorList>
    </citation>
    <scope>NUCLEOTIDE SEQUENCE [LARGE SCALE GENOMIC DNA]</scope>
    <source>
        <strain evidence="2 3">Sa4CUA1</strain>
    </source>
</reference>
<feature type="compositionally biased region" description="Basic and acidic residues" evidence="1">
    <location>
        <begin position="1129"/>
        <end position="1140"/>
    </location>
</feature>
<keyword evidence="3" id="KW-1185">Reference proteome</keyword>
<organism evidence="2 3">
    <name type="scientific">Oerskovia rustica</name>
    <dbReference type="NCBI Taxonomy" id="2762237"/>
    <lineage>
        <taxon>Bacteria</taxon>
        <taxon>Bacillati</taxon>
        <taxon>Actinomycetota</taxon>
        <taxon>Actinomycetes</taxon>
        <taxon>Micrococcales</taxon>
        <taxon>Cellulomonadaceae</taxon>
        <taxon>Oerskovia</taxon>
    </lineage>
</organism>
<dbReference type="SUPFAM" id="SSF55874">
    <property type="entry name" value="ATPase domain of HSP90 chaperone/DNA topoisomerase II/histidine kinase"/>
    <property type="match status" value="1"/>
</dbReference>
<protein>
    <submittedName>
        <fullName evidence="2">ATP-binding protein</fullName>
    </submittedName>
</protein>
<feature type="compositionally biased region" description="Basic and acidic residues" evidence="1">
    <location>
        <begin position="45"/>
        <end position="55"/>
    </location>
</feature>